<dbReference type="EMBL" id="CP042906">
    <property type="protein sequence ID" value="QEX18584.1"/>
    <property type="molecule type" value="Genomic_DNA"/>
</dbReference>
<gene>
    <name evidence="1" type="ORF">FRZ44_38910</name>
</gene>
<proteinExistence type="predicted"/>
<accession>A0A5J6MM88</accession>
<name>A0A5J6MM88_9PROT</name>
<reference evidence="1 2" key="1">
    <citation type="submission" date="2019-08" db="EMBL/GenBank/DDBJ databases">
        <title>Hyperibacter terrae gen. nov., sp. nov. and Hyperibacter viscosus sp. nov., two new members in the family Rhodospirillaceae isolated from the rhizosphere of Hypericum perforatum.</title>
        <authorList>
            <person name="Noviana Z."/>
        </authorList>
    </citation>
    <scope>NUCLEOTIDE SEQUENCE [LARGE SCALE GENOMIC DNA]</scope>
    <source>
        <strain evidence="1 2">R5913</strain>
    </source>
</reference>
<evidence type="ECO:0000313" key="1">
    <source>
        <dbReference type="EMBL" id="QEX18584.1"/>
    </source>
</evidence>
<dbReference type="KEGG" id="htq:FRZ44_38910"/>
<dbReference type="RefSeq" id="WP_151178729.1">
    <property type="nucleotide sequence ID" value="NZ_CP042906.1"/>
</dbReference>
<keyword evidence="2" id="KW-1185">Reference proteome</keyword>
<protein>
    <submittedName>
        <fullName evidence="1">Uncharacterized protein</fullName>
    </submittedName>
</protein>
<dbReference type="Proteomes" id="UP000326202">
    <property type="component" value="Chromosome"/>
</dbReference>
<evidence type="ECO:0000313" key="2">
    <source>
        <dbReference type="Proteomes" id="UP000326202"/>
    </source>
</evidence>
<sequence>MNLDRARRVAALLDDQDVREAFETIERDILAEWRAALDAERREECWHDMGALMRLRARLKGFAGDLRKGEARGDPAR</sequence>
<dbReference type="AlphaFoldDB" id="A0A5J6MM88"/>
<organism evidence="1 2">
    <name type="scientific">Hypericibacter terrae</name>
    <dbReference type="NCBI Taxonomy" id="2602015"/>
    <lineage>
        <taxon>Bacteria</taxon>
        <taxon>Pseudomonadati</taxon>
        <taxon>Pseudomonadota</taxon>
        <taxon>Alphaproteobacteria</taxon>
        <taxon>Rhodospirillales</taxon>
        <taxon>Dongiaceae</taxon>
        <taxon>Hypericibacter</taxon>
    </lineage>
</organism>
<dbReference type="OrthoDB" id="9853951at2"/>